<evidence type="ECO:0000313" key="4">
    <source>
        <dbReference type="Proteomes" id="UP000322214"/>
    </source>
</evidence>
<evidence type="ECO:0000256" key="1">
    <source>
        <dbReference type="SAM" id="MobiDB-lite"/>
    </source>
</evidence>
<dbReference type="SUPFAM" id="SSF47175">
    <property type="entry name" value="Cytochromes"/>
    <property type="match status" value="1"/>
</dbReference>
<dbReference type="EMBL" id="CP042912">
    <property type="protein sequence ID" value="QEG23232.1"/>
    <property type="molecule type" value="Genomic_DNA"/>
</dbReference>
<dbReference type="InterPro" id="IPR010980">
    <property type="entry name" value="Cyt_c/b562"/>
</dbReference>
<feature type="region of interest" description="Disordered" evidence="1">
    <location>
        <begin position="27"/>
        <end position="50"/>
    </location>
</feature>
<dbReference type="STRING" id="980251.GCA_001642875_00524"/>
<accession>A0A5B9PE70</accession>
<dbReference type="Proteomes" id="UP000322214">
    <property type="component" value="Chromosome"/>
</dbReference>
<feature type="signal peptide" evidence="2">
    <location>
        <begin position="1"/>
        <end position="22"/>
    </location>
</feature>
<dbReference type="OrthoDB" id="282936at2"/>
<dbReference type="GO" id="GO:0005506">
    <property type="term" value="F:iron ion binding"/>
    <property type="evidence" value="ECO:0007669"/>
    <property type="project" value="InterPro"/>
</dbReference>
<dbReference type="GO" id="GO:0020037">
    <property type="term" value="F:heme binding"/>
    <property type="evidence" value="ECO:0007669"/>
    <property type="project" value="InterPro"/>
</dbReference>
<dbReference type="AlphaFoldDB" id="A0A5B9PE70"/>
<dbReference type="GO" id="GO:0009055">
    <property type="term" value="F:electron transfer activity"/>
    <property type="evidence" value="ECO:0007669"/>
    <property type="project" value="InterPro"/>
</dbReference>
<name>A0A5B9PE70_9BACT</name>
<evidence type="ECO:0000256" key="2">
    <source>
        <dbReference type="SAM" id="SignalP"/>
    </source>
</evidence>
<dbReference type="RefSeq" id="WP_075083315.1">
    <property type="nucleotide sequence ID" value="NZ_CP042912.1"/>
</dbReference>
<proteinExistence type="predicted"/>
<evidence type="ECO:0000313" key="3">
    <source>
        <dbReference type="EMBL" id="QEG23232.1"/>
    </source>
</evidence>
<feature type="chain" id="PRO_5023063327" description="Cytochrome C" evidence="2">
    <location>
        <begin position="23"/>
        <end position="173"/>
    </location>
</feature>
<dbReference type="GO" id="GO:0022900">
    <property type="term" value="P:electron transport chain"/>
    <property type="evidence" value="ECO:0007669"/>
    <property type="project" value="InterPro"/>
</dbReference>
<gene>
    <name evidence="3" type="ORF">MFFC18_31280</name>
</gene>
<dbReference type="KEGG" id="mff:MFFC18_31280"/>
<protein>
    <recommendedName>
        <fullName evidence="5">Cytochrome C</fullName>
    </recommendedName>
</protein>
<keyword evidence="4" id="KW-1185">Reference proteome</keyword>
<organism evidence="3 4">
    <name type="scientific">Mariniblastus fucicola</name>
    <dbReference type="NCBI Taxonomy" id="980251"/>
    <lineage>
        <taxon>Bacteria</taxon>
        <taxon>Pseudomonadati</taxon>
        <taxon>Planctomycetota</taxon>
        <taxon>Planctomycetia</taxon>
        <taxon>Pirellulales</taxon>
        <taxon>Pirellulaceae</taxon>
        <taxon>Mariniblastus</taxon>
    </lineage>
</organism>
<sequence precursor="true">MKMFSIASVVCCVVVGVSFAYATTQDPQEKSDSKPVVQESKEDSDESADAVTFEPVDNMHHFMEYICQPCYRSLKESFAGEPPENRRAWKSIKSNALILTETTALLADRVPKNSSDEQAALWREISHDVYTSGKALYKSAGDFEAATRNYGAMIESCNKCHQEFAKGKYQLKK</sequence>
<keyword evidence="2" id="KW-0732">Signal</keyword>
<reference evidence="3 4" key="1">
    <citation type="submission" date="2019-08" db="EMBL/GenBank/DDBJ databases">
        <title>Deep-cultivation of Planctomycetes and their phenomic and genomic characterization uncovers novel biology.</title>
        <authorList>
            <person name="Wiegand S."/>
            <person name="Jogler M."/>
            <person name="Boedeker C."/>
            <person name="Pinto D."/>
            <person name="Vollmers J."/>
            <person name="Rivas-Marin E."/>
            <person name="Kohn T."/>
            <person name="Peeters S.H."/>
            <person name="Heuer A."/>
            <person name="Rast P."/>
            <person name="Oberbeckmann S."/>
            <person name="Bunk B."/>
            <person name="Jeske O."/>
            <person name="Meyerdierks A."/>
            <person name="Storesund J.E."/>
            <person name="Kallscheuer N."/>
            <person name="Luecker S."/>
            <person name="Lage O.M."/>
            <person name="Pohl T."/>
            <person name="Merkel B.J."/>
            <person name="Hornburger P."/>
            <person name="Mueller R.-W."/>
            <person name="Bruemmer F."/>
            <person name="Labrenz M."/>
            <person name="Spormann A.M."/>
            <person name="Op den Camp H."/>
            <person name="Overmann J."/>
            <person name="Amann R."/>
            <person name="Jetten M.S.M."/>
            <person name="Mascher T."/>
            <person name="Medema M.H."/>
            <person name="Devos D.P."/>
            <person name="Kaster A.-K."/>
            <person name="Ovreas L."/>
            <person name="Rohde M."/>
            <person name="Galperin M.Y."/>
            <person name="Jogler C."/>
        </authorList>
    </citation>
    <scope>NUCLEOTIDE SEQUENCE [LARGE SCALE GENOMIC DNA]</scope>
    <source>
        <strain evidence="3 4">FC18</strain>
    </source>
</reference>
<evidence type="ECO:0008006" key="5">
    <source>
        <dbReference type="Google" id="ProtNLM"/>
    </source>
</evidence>